<dbReference type="SUPFAM" id="SSF89360">
    <property type="entry name" value="HesB-like domain"/>
    <property type="match status" value="1"/>
</dbReference>
<dbReference type="PATRIC" id="fig|1620.3.peg.161"/>
<comment type="caution">
    <text evidence="2">The sequence shown here is derived from an EMBL/GenBank/DDBJ whole genome shotgun (WGS) entry which is preliminary data.</text>
</comment>
<reference evidence="2 3" key="1">
    <citation type="journal article" date="2015" name="Genome Announc.">
        <title>Expanding the biotechnology potential of lactobacilli through comparative genomics of 213 strains and associated genera.</title>
        <authorList>
            <person name="Sun Z."/>
            <person name="Harris H.M."/>
            <person name="McCann A."/>
            <person name="Guo C."/>
            <person name="Argimon S."/>
            <person name="Zhang W."/>
            <person name="Yang X."/>
            <person name="Jeffery I.B."/>
            <person name="Cooney J.C."/>
            <person name="Kagawa T.F."/>
            <person name="Liu W."/>
            <person name="Song Y."/>
            <person name="Salvetti E."/>
            <person name="Wrobel A."/>
            <person name="Rasinkangas P."/>
            <person name="Parkhill J."/>
            <person name="Rea M.C."/>
            <person name="O'Sullivan O."/>
            <person name="Ritari J."/>
            <person name="Douillard F.P."/>
            <person name="Paul Ross R."/>
            <person name="Yang R."/>
            <person name="Briner A.E."/>
            <person name="Felis G.E."/>
            <person name="de Vos W.M."/>
            <person name="Barrangou R."/>
            <person name="Klaenhammer T.R."/>
            <person name="Caufield P.W."/>
            <person name="Cui Y."/>
            <person name="Zhang H."/>
            <person name="O'Toole P.W."/>
        </authorList>
    </citation>
    <scope>NUCLEOTIDE SEQUENCE [LARGE SCALE GENOMIC DNA]</scope>
    <source>
        <strain evidence="2 3">DSM 20014</strain>
    </source>
</reference>
<protein>
    <recommendedName>
        <fullName evidence="1">Core domain-containing protein</fullName>
    </recommendedName>
</protein>
<dbReference type="InterPro" id="IPR035903">
    <property type="entry name" value="HesB-like_dom_sf"/>
</dbReference>
<gene>
    <name evidence="2" type="ORF">IV67_GL000156</name>
</gene>
<dbReference type="AlphaFoldDB" id="A0A0R2JP60"/>
<name>A0A0R2JP60_9LACO</name>
<dbReference type="RefSeq" id="WP_057787218.1">
    <property type="nucleotide sequence ID" value="NZ_CBDALJ010000001.1"/>
</dbReference>
<feature type="domain" description="Core" evidence="1">
    <location>
        <begin position="1"/>
        <end position="109"/>
    </location>
</feature>
<dbReference type="Pfam" id="PF01521">
    <property type="entry name" value="Fe-S_biosyn"/>
    <property type="match status" value="1"/>
</dbReference>
<evidence type="ECO:0000259" key="1">
    <source>
        <dbReference type="Pfam" id="PF01521"/>
    </source>
</evidence>
<proteinExistence type="predicted"/>
<dbReference type="EMBL" id="JQCD01000024">
    <property type="protein sequence ID" value="KRN76652.1"/>
    <property type="molecule type" value="Genomic_DNA"/>
</dbReference>
<dbReference type="STRING" id="1620.IV67_GL000156"/>
<dbReference type="InterPro" id="IPR000361">
    <property type="entry name" value="ATAP_core_dom"/>
</dbReference>
<dbReference type="Gene3D" id="2.60.300.12">
    <property type="entry name" value="HesB-like domain"/>
    <property type="match status" value="1"/>
</dbReference>
<keyword evidence="3" id="KW-1185">Reference proteome</keyword>
<dbReference type="Proteomes" id="UP000051673">
    <property type="component" value="Unassembled WGS sequence"/>
</dbReference>
<organism evidence="2 3">
    <name type="scientific">Weissella minor</name>
    <dbReference type="NCBI Taxonomy" id="1620"/>
    <lineage>
        <taxon>Bacteria</taxon>
        <taxon>Bacillati</taxon>
        <taxon>Bacillota</taxon>
        <taxon>Bacilli</taxon>
        <taxon>Lactobacillales</taxon>
        <taxon>Lactobacillaceae</taxon>
        <taxon>Weissella</taxon>
    </lineage>
</organism>
<accession>A0A0R2JP60</accession>
<sequence length="116" mass="12860">MKLTFNDVAQEKIAKHLHDSTKIVLDFDDGVGPFSDAATCTLDLAFHLVFAREDQLTADFDETIDSNLGAVYVKGYSMQQMDENMTLSVDKYLNISLKGDGGALDDHVILMDVQDK</sequence>
<evidence type="ECO:0000313" key="3">
    <source>
        <dbReference type="Proteomes" id="UP000051673"/>
    </source>
</evidence>
<evidence type="ECO:0000313" key="2">
    <source>
        <dbReference type="EMBL" id="KRN76652.1"/>
    </source>
</evidence>
<dbReference type="OrthoDB" id="2361502at2"/>